<dbReference type="AlphaFoldDB" id="A0A0E0HHK3"/>
<dbReference type="Proteomes" id="UP000006591">
    <property type="component" value="Chromosome 5"/>
</dbReference>
<dbReference type="EnsemblPlants" id="ONIVA05G25470.1">
    <property type="protein sequence ID" value="ONIVA05G25470.1"/>
    <property type="gene ID" value="ONIVA05G25470"/>
</dbReference>
<sequence>MIDCFVQSSDFMPWRRNVQRGHILRESETAAAANPGRPAKRQRRRGHLHRPIGYARFRLGTVEILEMRTMKFDHSSNRNKPFCKSSRMT</sequence>
<organism evidence="2">
    <name type="scientific">Oryza nivara</name>
    <name type="common">Indian wild rice</name>
    <name type="synonym">Oryza sativa f. spontanea</name>
    <dbReference type="NCBI Taxonomy" id="4536"/>
    <lineage>
        <taxon>Eukaryota</taxon>
        <taxon>Viridiplantae</taxon>
        <taxon>Streptophyta</taxon>
        <taxon>Embryophyta</taxon>
        <taxon>Tracheophyta</taxon>
        <taxon>Spermatophyta</taxon>
        <taxon>Magnoliopsida</taxon>
        <taxon>Liliopsida</taxon>
        <taxon>Poales</taxon>
        <taxon>Poaceae</taxon>
        <taxon>BOP clade</taxon>
        <taxon>Oryzoideae</taxon>
        <taxon>Oryzeae</taxon>
        <taxon>Oryzinae</taxon>
        <taxon>Oryza</taxon>
    </lineage>
</organism>
<evidence type="ECO:0000256" key="1">
    <source>
        <dbReference type="SAM" id="MobiDB-lite"/>
    </source>
</evidence>
<keyword evidence="3" id="KW-1185">Reference proteome</keyword>
<feature type="compositionally biased region" description="Basic residues" evidence="1">
    <location>
        <begin position="38"/>
        <end position="49"/>
    </location>
</feature>
<evidence type="ECO:0000313" key="2">
    <source>
        <dbReference type="EnsemblPlants" id="ONIVA05G25470.1"/>
    </source>
</evidence>
<proteinExistence type="predicted"/>
<reference evidence="2" key="1">
    <citation type="submission" date="2015-04" db="UniProtKB">
        <authorList>
            <consortium name="EnsemblPlants"/>
        </authorList>
    </citation>
    <scope>IDENTIFICATION</scope>
    <source>
        <strain evidence="2">SL10</strain>
    </source>
</reference>
<feature type="region of interest" description="Disordered" evidence="1">
    <location>
        <begin position="25"/>
        <end position="49"/>
    </location>
</feature>
<name>A0A0E0HHK3_ORYNI</name>
<dbReference type="HOGENOM" id="CLU_201406_0_0_1"/>
<dbReference type="Gramene" id="ONIVA05G25470.1">
    <property type="protein sequence ID" value="ONIVA05G25470.1"/>
    <property type="gene ID" value="ONIVA05G25470"/>
</dbReference>
<protein>
    <submittedName>
        <fullName evidence="2">Uncharacterized protein</fullName>
    </submittedName>
</protein>
<reference evidence="2" key="2">
    <citation type="submission" date="2018-04" db="EMBL/GenBank/DDBJ databases">
        <title>OnivRS2 (Oryza nivara Reference Sequence Version 2).</title>
        <authorList>
            <person name="Zhang J."/>
            <person name="Kudrna D."/>
            <person name="Lee S."/>
            <person name="Talag J."/>
            <person name="Rajasekar S."/>
            <person name="Welchert J."/>
            <person name="Hsing Y.-I."/>
            <person name="Wing R.A."/>
        </authorList>
    </citation>
    <scope>NUCLEOTIDE SEQUENCE [LARGE SCALE GENOMIC DNA]</scope>
    <source>
        <strain evidence="2">SL10</strain>
    </source>
</reference>
<accession>A0A0E0HHK3</accession>
<evidence type="ECO:0000313" key="3">
    <source>
        <dbReference type="Proteomes" id="UP000006591"/>
    </source>
</evidence>